<dbReference type="Proteomes" id="UP001140076">
    <property type="component" value="Unassembled WGS sequence"/>
</dbReference>
<dbReference type="EMBL" id="JAJAQC010000038">
    <property type="protein sequence ID" value="MDA0566574.1"/>
    <property type="molecule type" value="Genomic_DNA"/>
</dbReference>
<protein>
    <recommendedName>
        <fullName evidence="4">Secreted protein</fullName>
    </recommendedName>
</protein>
<keyword evidence="1" id="KW-0732">Signal</keyword>
<evidence type="ECO:0000256" key="1">
    <source>
        <dbReference type="SAM" id="SignalP"/>
    </source>
</evidence>
<evidence type="ECO:0000313" key="2">
    <source>
        <dbReference type="EMBL" id="MDA0566574.1"/>
    </source>
</evidence>
<gene>
    <name evidence="2" type="ORF">LG943_19990</name>
</gene>
<comment type="caution">
    <text evidence="2">The sequence shown here is derived from an EMBL/GenBank/DDBJ whole genome shotgun (WGS) entry which is preliminary data.</text>
</comment>
<dbReference type="AlphaFoldDB" id="A0A9X3NR89"/>
<reference evidence="2" key="1">
    <citation type="submission" date="2021-10" db="EMBL/GenBank/DDBJ databases">
        <title>Streptomonospora sp. nov., isolated from mangrove soil.</title>
        <authorList>
            <person name="Chen X."/>
            <person name="Ge X."/>
            <person name="Liu W."/>
        </authorList>
    </citation>
    <scope>NUCLEOTIDE SEQUENCE</scope>
    <source>
        <strain evidence="2">S1-112</strain>
    </source>
</reference>
<accession>A0A9X3NR89</accession>
<evidence type="ECO:0008006" key="4">
    <source>
        <dbReference type="Google" id="ProtNLM"/>
    </source>
</evidence>
<feature type="chain" id="PRO_5040804534" description="Secreted protein" evidence="1">
    <location>
        <begin position="31"/>
        <end position="99"/>
    </location>
</feature>
<name>A0A9X3NR89_9ACTN</name>
<keyword evidence="3" id="KW-1185">Reference proteome</keyword>
<proteinExistence type="predicted"/>
<evidence type="ECO:0000313" key="3">
    <source>
        <dbReference type="Proteomes" id="UP001140076"/>
    </source>
</evidence>
<dbReference type="RefSeq" id="WP_270073832.1">
    <property type="nucleotide sequence ID" value="NZ_JAJAQC010000038.1"/>
</dbReference>
<organism evidence="2 3">
    <name type="scientific">Streptomonospora mangrovi</name>
    <dbReference type="NCBI Taxonomy" id="2883123"/>
    <lineage>
        <taxon>Bacteria</taxon>
        <taxon>Bacillati</taxon>
        <taxon>Actinomycetota</taxon>
        <taxon>Actinomycetes</taxon>
        <taxon>Streptosporangiales</taxon>
        <taxon>Nocardiopsidaceae</taxon>
        <taxon>Streptomonospora</taxon>
    </lineage>
</organism>
<feature type="signal peptide" evidence="1">
    <location>
        <begin position="1"/>
        <end position="30"/>
    </location>
</feature>
<sequence>MRPRPARAVRTLGCLAAAAVLAAGAVPAHAATGVLALNGAEHRDPRGCLPLESVPAAVDNRTDETVFVLSGADCTGEVTAVLLPGEADPAVRGAGVYAP</sequence>